<dbReference type="OrthoDB" id="4062651at2759"/>
<organism evidence="5 6">
    <name type="scientific">Thalictrum thalictroides</name>
    <name type="common">Rue-anemone</name>
    <name type="synonym">Anemone thalictroides</name>
    <dbReference type="NCBI Taxonomy" id="46969"/>
    <lineage>
        <taxon>Eukaryota</taxon>
        <taxon>Viridiplantae</taxon>
        <taxon>Streptophyta</taxon>
        <taxon>Embryophyta</taxon>
        <taxon>Tracheophyta</taxon>
        <taxon>Spermatophyta</taxon>
        <taxon>Magnoliopsida</taxon>
        <taxon>Ranunculales</taxon>
        <taxon>Ranunculaceae</taxon>
        <taxon>Thalictroideae</taxon>
        <taxon>Thalictrum</taxon>
    </lineage>
</organism>
<reference evidence="5 6" key="1">
    <citation type="submission" date="2020-06" db="EMBL/GenBank/DDBJ databases">
        <title>Transcriptomic and genomic resources for Thalictrum thalictroides and T. hernandezii: Facilitating candidate gene discovery in an emerging model plant lineage.</title>
        <authorList>
            <person name="Arias T."/>
            <person name="Riano-Pachon D.M."/>
            <person name="Di Stilio V.S."/>
        </authorList>
    </citation>
    <scope>NUCLEOTIDE SEQUENCE [LARGE SCALE GENOMIC DNA]</scope>
    <source>
        <strain evidence="6">cv. WT478/WT964</strain>
        <tissue evidence="5">Leaves</tissue>
    </source>
</reference>
<comment type="subcellular location">
    <subcellularLocation>
        <location evidence="1">Membrane</location>
        <topology evidence="1">Single-pass membrane protein</topology>
    </subcellularLocation>
</comment>
<gene>
    <name evidence="5" type="ORF">FRX31_025308</name>
</gene>
<feature type="domain" description="Wall-associated receptor kinase galacturonan-binding" evidence="4">
    <location>
        <begin position="27"/>
        <end position="81"/>
    </location>
</feature>
<dbReference type="Pfam" id="PF13947">
    <property type="entry name" value="GUB_WAK_bind"/>
    <property type="match status" value="1"/>
</dbReference>
<keyword evidence="2 3" id="KW-0732">Signal</keyword>
<evidence type="ECO:0000313" key="6">
    <source>
        <dbReference type="Proteomes" id="UP000554482"/>
    </source>
</evidence>
<feature type="chain" id="PRO_5029648294" evidence="3">
    <location>
        <begin position="19"/>
        <end position="303"/>
    </location>
</feature>
<evidence type="ECO:0000313" key="5">
    <source>
        <dbReference type="EMBL" id="KAF5185105.1"/>
    </source>
</evidence>
<keyword evidence="6" id="KW-1185">Reference proteome</keyword>
<comment type="caution">
    <text evidence="5">The sequence shown here is derived from an EMBL/GenBank/DDBJ whole genome shotgun (WGS) entry which is preliminary data.</text>
</comment>
<evidence type="ECO:0000256" key="3">
    <source>
        <dbReference type="SAM" id="SignalP"/>
    </source>
</evidence>
<evidence type="ECO:0000259" key="4">
    <source>
        <dbReference type="Pfam" id="PF13947"/>
    </source>
</evidence>
<dbReference type="GO" id="GO:0016020">
    <property type="term" value="C:membrane"/>
    <property type="evidence" value="ECO:0007669"/>
    <property type="project" value="UniProtKB-SubCell"/>
</dbReference>
<dbReference type="InterPro" id="IPR025287">
    <property type="entry name" value="WAK_GUB"/>
</dbReference>
<keyword evidence="5" id="KW-0808">Transferase</keyword>
<evidence type="ECO:0000256" key="2">
    <source>
        <dbReference type="ARBA" id="ARBA00022729"/>
    </source>
</evidence>
<sequence length="303" mass="32989">MKWICLWLVVFVYTVVVAENKAVKPGCRAECGELSISYPFGIGRKECYRDKGFEILCNKNGTTFVPYLGINHAQVLNLSDNQVYVRGWSNATITNCSNGAQASDSLVVANLSSSPFTISYTQNKISAFGCNILAYITNSSIDQNYVSGCVSLCRRNSAMNNLDTLNGSACNGIGCCTARIPSGLKAFELQVTKIYTQTEFSRDTDHFNGCSIAVIEDGQFSSKLDKRTSVTSALNNPESRPSIVLDWAIGEHKCKEAEQNAATFGCISKNSTCFDSDNGPGYRCQCLEGYQGNPYLIDGCQGI</sequence>
<dbReference type="GO" id="GO:0016301">
    <property type="term" value="F:kinase activity"/>
    <property type="evidence" value="ECO:0007669"/>
    <property type="project" value="UniProtKB-KW"/>
</dbReference>
<dbReference type="GO" id="GO:0030247">
    <property type="term" value="F:polysaccharide binding"/>
    <property type="evidence" value="ECO:0007669"/>
    <property type="project" value="InterPro"/>
</dbReference>
<name>A0A7J6VLQ8_THATH</name>
<feature type="signal peptide" evidence="3">
    <location>
        <begin position="1"/>
        <end position="18"/>
    </location>
</feature>
<dbReference type="EMBL" id="JABWDY010031148">
    <property type="protein sequence ID" value="KAF5185105.1"/>
    <property type="molecule type" value="Genomic_DNA"/>
</dbReference>
<dbReference type="PANTHER" id="PTHR33491">
    <property type="entry name" value="OSJNBA0016N04.9 PROTEIN"/>
    <property type="match status" value="1"/>
</dbReference>
<proteinExistence type="predicted"/>
<accession>A0A7J6VLQ8</accession>
<evidence type="ECO:0000256" key="1">
    <source>
        <dbReference type="ARBA" id="ARBA00004167"/>
    </source>
</evidence>
<keyword evidence="5" id="KW-0675">Receptor</keyword>
<keyword evidence="5" id="KW-0418">Kinase</keyword>
<protein>
    <submittedName>
        <fullName evidence="5">Wall-associated receptor kinase</fullName>
    </submittedName>
</protein>
<dbReference type="Proteomes" id="UP000554482">
    <property type="component" value="Unassembled WGS sequence"/>
</dbReference>
<dbReference type="AlphaFoldDB" id="A0A7J6VLQ8"/>